<protein>
    <submittedName>
        <fullName evidence="1">Uncharacterized protein</fullName>
    </submittedName>
</protein>
<dbReference type="EMBL" id="JADYXP020000013">
    <property type="protein sequence ID" value="KAL0111258.1"/>
    <property type="molecule type" value="Genomic_DNA"/>
</dbReference>
<comment type="caution">
    <text evidence="1">The sequence shown here is derived from an EMBL/GenBank/DDBJ whole genome shotgun (WGS) entry which is preliminary data.</text>
</comment>
<proteinExistence type="predicted"/>
<accession>A0AAW2F706</accession>
<dbReference type="Proteomes" id="UP001430953">
    <property type="component" value="Unassembled WGS sequence"/>
</dbReference>
<evidence type="ECO:0000313" key="2">
    <source>
        <dbReference type="Proteomes" id="UP001430953"/>
    </source>
</evidence>
<keyword evidence="2" id="KW-1185">Reference proteome</keyword>
<dbReference type="AlphaFoldDB" id="A0AAW2F706"/>
<reference evidence="1 2" key="1">
    <citation type="submission" date="2023-03" db="EMBL/GenBank/DDBJ databases">
        <title>High recombination rates correlate with genetic variation in Cardiocondyla obscurior ants.</title>
        <authorList>
            <person name="Errbii M."/>
        </authorList>
    </citation>
    <scope>NUCLEOTIDE SEQUENCE [LARGE SCALE GENOMIC DNA]</scope>
    <source>
        <strain evidence="1">Alpha-2009</strain>
        <tissue evidence="1">Whole body</tissue>
    </source>
</reference>
<name>A0AAW2F706_9HYME</name>
<sequence>MKSTDSILITIKNRGNLTFPSEDVIKITRRCEIIIRSNYNVIRTKKNIKTILIMTIFNDICHEVFNNNAMTEYILQQDLFDNHKIELIKRIISIYVNIRLFHEAKCATDFIHNEYIRQNKYHFIPFSLAQTLDTLSVPAFLLHVYILKGRHFSSIRFMNVSIVRGSSLF</sequence>
<evidence type="ECO:0000313" key="1">
    <source>
        <dbReference type="EMBL" id="KAL0111258.1"/>
    </source>
</evidence>
<organism evidence="1 2">
    <name type="scientific">Cardiocondyla obscurior</name>
    <dbReference type="NCBI Taxonomy" id="286306"/>
    <lineage>
        <taxon>Eukaryota</taxon>
        <taxon>Metazoa</taxon>
        <taxon>Ecdysozoa</taxon>
        <taxon>Arthropoda</taxon>
        <taxon>Hexapoda</taxon>
        <taxon>Insecta</taxon>
        <taxon>Pterygota</taxon>
        <taxon>Neoptera</taxon>
        <taxon>Endopterygota</taxon>
        <taxon>Hymenoptera</taxon>
        <taxon>Apocrita</taxon>
        <taxon>Aculeata</taxon>
        <taxon>Formicoidea</taxon>
        <taxon>Formicidae</taxon>
        <taxon>Myrmicinae</taxon>
        <taxon>Cardiocondyla</taxon>
    </lineage>
</organism>
<gene>
    <name evidence="1" type="ORF">PUN28_012865</name>
</gene>